<reference evidence="1" key="2">
    <citation type="submission" date="2025-09" db="UniProtKB">
        <authorList>
            <consortium name="Ensembl"/>
        </authorList>
    </citation>
    <scope>IDENTIFICATION</scope>
</reference>
<evidence type="ECO:0000313" key="1">
    <source>
        <dbReference type="Ensembl" id="ENSCATP00000018554.1"/>
    </source>
</evidence>
<name>A0A2K5M026_CERAT</name>
<sequence length="98" mass="10607">MPLPVNLKCQGAGCYPRQPCLARGGEQWHHGRSQTHLGLNLGSSINYLVRDEISPWSKSLGTGLGQSKCPVNSNSRMQCGLCIWIELCNAIALPTSSL</sequence>
<dbReference type="AlphaFoldDB" id="A0A2K5M026"/>
<keyword evidence="2" id="KW-1185">Reference proteome</keyword>
<dbReference type="Ensembl" id="ENSCATT00000042731.1">
    <property type="protein sequence ID" value="ENSCATP00000018554.1"/>
    <property type="gene ID" value="ENSCATG00000033105.1"/>
</dbReference>
<proteinExistence type="predicted"/>
<organism evidence="1 2">
    <name type="scientific">Cercocebus atys</name>
    <name type="common">Sooty mangabey</name>
    <name type="synonym">Cercocebus torquatus atys</name>
    <dbReference type="NCBI Taxonomy" id="9531"/>
    <lineage>
        <taxon>Eukaryota</taxon>
        <taxon>Metazoa</taxon>
        <taxon>Chordata</taxon>
        <taxon>Craniata</taxon>
        <taxon>Vertebrata</taxon>
        <taxon>Euteleostomi</taxon>
        <taxon>Mammalia</taxon>
        <taxon>Eutheria</taxon>
        <taxon>Euarchontoglires</taxon>
        <taxon>Primates</taxon>
        <taxon>Haplorrhini</taxon>
        <taxon>Catarrhini</taxon>
        <taxon>Cercopithecidae</taxon>
        <taxon>Cercopithecinae</taxon>
        <taxon>Cercocebus</taxon>
    </lineage>
</organism>
<reference evidence="1" key="1">
    <citation type="submission" date="2025-08" db="UniProtKB">
        <authorList>
            <consortium name="Ensembl"/>
        </authorList>
    </citation>
    <scope>IDENTIFICATION</scope>
</reference>
<protein>
    <submittedName>
        <fullName evidence="1">Uncharacterized protein</fullName>
    </submittedName>
</protein>
<evidence type="ECO:0000313" key="2">
    <source>
        <dbReference type="Proteomes" id="UP000233060"/>
    </source>
</evidence>
<dbReference type="GeneTree" id="ENSGT00910000147988"/>
<dbReference type="Bgee" id="ENSCATG00000033105">
    <property type="expression patterns" value="Expressed in frontal cortex and 1 other cell type or tissue"/>
</dbReference>
<dbReference type="Proteomes" id="UP000233060">
    <property type="component" value="Unassembled WGS sequence"/>
</dbReference>
<accession>A0A2K5M026</accession>